<protein>
    <submittedName>
        <fullName evidence="1">Uncharacterized protein</fullName>
    </submittedName>
</protein>
<gene>
    <name evidence="1" type="ORF">AB0T83_10120</name>
</gene>
<proteinExistence type="predicted"/>
<organism evidence="1 2">
    <name type="scientific">Meridianimarinicoccus marinus</name>
    <dbReference type="NCBI Taxonomy" id="3231483"/>
    <lineage>
        <taxon>Bacteria</taxon>
        <taxon>Pseudomonadati</taxon>
        <taxon>Pseudomonadota</taxon>
        <taxon>Alphaproteobacteria</taxon>
        <taxon>Rhodobacterales</taxon>
        <taxon>Paracoccaceae</taxon>
        <taxon>Meridianimarinicoccus</taxon>
    </lineage>
</organism>
<dbReference type="Proteomes" id="UP001553161">
    <property type="component" value="Unassembled WGS sequence"/>
</dbReference>
<evidence type="ECO:0000313" key="2">
    <source>
        <dbReference type="Proteomes" id="UP001553161"/>
    </source>
</evidence>
<comment type="caution">
    <text evidence="1">The sequence shown here is derived from an EMBL/GenBank/DDBJ whole genome shotgun (WGS) entry which is preliminary data.</text>
</comment>
<name>A0ABV3L6C6_9RHOB</name>
<evidence type="ECO:0000313" key="1">
    <source>
        <dbReference type="EMBL" id="MEV8467135.1"/>
    </source>
</evidence>
<dbReference type="RefSeq" id="WP_366192910.1">
    <property type="nucleotide sequence ID" value="NZ_JBFBVU010000010.1"/>
</dbReference>
<sequence>MADLFADTAPGLTSPAIDGIMVAPHDSNPLGHVSRAVYVGVGGDIRAELVSGAQLTFSAVPAGSMLPMRATKILSSGTTASSIVALW</sequence>
<reference evidence="1 2" key="1">
    <citation type="submission" date="2024-07" db="EMBL/GenBank/DDBJ databases">
        <authorList>
            <person name="Kang M."/>
        </authorList>
    </citation>
    <scope>NUCLEOTIDE SEQUENCE [LARGE SCALE GENOMIC DNA]</scope>
    <source>
        <strain evidence="1 2">DFM31</strain>
    </source>
</reference>
<dbReference type="EMBL" id="JBFBVU010000010">
    <property type="protein sequence ID" value="MEV8467135.1"/>
    <property type="molecule type" value="Genomic_DNA"/>
</dbReference>
<accession>A0ABV3L6C6</accession>
<keyword evidence="2" id="KW-1185">Reference proteome</keyword>